<gene>
    <name evidence="1" type="ordered locus">MLBr00575</name>
</gene>
<evidence type="ECO:0000313" key="1">
    <source>
        <dbReference type="EMBL" id="CAR70668.1"/>
    </source>
</evidence>
<sequence length="72" mass="7375">MVATVLALSFVVLSVPKLYGFGVIVITSAALLSQSICLAYPVAPAVCLVDMLISTVVVVCRIPVVAGRSVVA</sequence>
<dbReference type="HOGENOM" id="CLU_2718039_0_0_11"/>
<proteinExistence type="predicted"/>
<accession>A0A0H3MYI7</accession>
<dbReference type="EMBL" id="FM211192">
    <property type="protein sequence ID" value="CAR70668.1"/>
    <property type="molecule type" value="Genomic_DNA"/>
</dbReference>
<reference evidence="1 2" key="1">
    <citation type="journal article" date="2009" name="Nat. Genet.">
        <title>Comparative genomic and phylogeographic analysis of Mycobacterium leprae.</title>
        <authorList>
            <person name="Monot M."/>
            <person name="Honore N."/>
            <person name="Garnier T."/>
            <person name="Zidane N."/>
            <person name="Sherafi D."/>
            <person name="Paniz-Mondolfi A."/>
            <person name="Matsuoka M."/>
            <person name="Taylor G.M."/>
            <person name="Donoghue H.D."/>
            <person name="Bouwman A."/>
            <person name="Mays S."/>
            <person name="Watson C."/>
            <person name="Lockwood D."/>
            <person name="Khamispour A."/>
            <person name="Dowlati Y."/>
            <person name="Jianping S."/>
            <person name="Rea T.H."/>
            <person name="Vera-Cabrera L."/>
            <person name="Stefani M.M."/>
            <person name="Banu S."/>
            <person name="Macdonald M."/>
            <person name="Sapkota B.R."/>
            <person name="Spencer J.S."/>
            <person name="Thomas J."/>
            <person name="Harshman K."/>
            <person name="Singh P."/>
            <person name="Busso P."/>
            <person name="Gattiker A."/>
            <person name="Rougemont J."/>
            <person name="Brennan P.J."/>
            <person name="Cole S.T."/>
        </authorList>
    </citation>
    <scope>NUCLEOTIDE SEQUENCE [LARGE SCALE GENOMIC DNA]</scope>
    <source>
        <strain evidence="2">Br4923</strain>
    </source>
</reference>
<organism evidence="1 2">
    <name type="scientific">Mycobacterium leprae (strain Br4923)</name>
    <dbReference type="NCBI Taxonomy" id="561304"/>
    <lineage>
        <taxon>Bacteria</taxon>
        <taxon>Bacillati</taxon>
        <taxon>Actinomycetota</taxon>
        <taxon>Actinomycetes</taxon>
        <taxon>Mycobacteriales</taxon>
        <taxon>Mycobacteriaceae</taxon>
        <taxon>Mycobacterium</taxon>
    </lineage>
</organism>
<dbReference type="AlphaFoldDB" id="A0A0H3MYI7"/>
<dbReference type="KEGG" id="mlb:MLBr00575"/>
<name>A0A0H3MYI7_MYCLB</name>
<dbReference type="Proteomes" id="UP000006900">
    <property type="component" value="Chromosome"/>
</dbReference>
<evidence type="ECO:0000313" key="2">
    <source>
        <dbReference type="Proteomes" id="UP000006900"/>
    </source>
</evidence>
<protein>
    <submittedName>
        <fullName evidence="1">Uncharacterized protein</fullName>
    </submittedName>
</protein>